<sequence>MEDLFDELNSDTELKPLLDSGFSTSSLVKFTAGKTPPPKDCESSQSGQVDVLAGVTQLKTKMVLVDGSFRYTFDIYCLGMEADAEEPGLKIQGQVAKERKREKELKPLKCGHQKAIQN</sequence>
<proteinExistence type="predicted"/>
<reference evidence="1 2" key="1">
    <citation type="submission" date="2022-01" db="EMBL/GenBank/DDBJ databases">
        <title>A chromosomal length assembly of Cordylochernes scorpioides.</title>
        <authorList>
            <person name="Zeh D."/>
            <person name="Zeh J."/>
        </authorList>
    </citation>
    <scope>NUCLEOTIDE SEQUENCE [LARGE SCALE GENOMIC DNA]</scope>
    <source>
        <strain evidence="1">IN4F17</strain>
        <tissue evidence="1">Whole Body</tissue>
    </source>
</reference>
<accession>A0ABY6K7F8</accession>
<evidence type="ECO:0000313" key="1">
    <source>
        <dbReference type="EMBL" id="UYV64767.1"/>
    </source>
</evidence>
<evidence type="ECO:0000313" key="2">
    <source>
        <dbReference type="Proteomes" id="UP001235939"/>
    </source>
</evidence>
<name>A0ABY6K7F8_9ARAC</name>
<dbReference type="Proteomes" id="UP001235939">
    <property type="component" value="Chromosome 03"/>
</dbReference>
<gene>
    <name evidence="1" type="ORF">LAZ67_3001915</name>
</gene>
<organism evidence="1 2">
    <name type="scientific">Cordylochernes scorpioides</name>
    <dbReference type="NCBI Taxonomy" id="51811"/>
    <lineage>
        <taxon>Eukaryota</taxon>
        <taxon>Metazoa</taxon>
        <taxon>Ecdysozoa</taxon>
        <taxon>Arthropoda</taxon>
        <taxon>Chelicerata</taxon>
        <taxon>Arachnida</taxon>
        <taxon>Pseudoscorpiones</taxon>
        <taxon>Cheliferoidea</taxon>
        <taxon>Chernetidae</taxon>
        <taxon>Cordylochernes</taxon>
    </lineage>
</organism>
<protein>
    <submittedName>
        <fullName evidence="1">Uncharacterized protein</fullName>
    </submittedName>
</protein>
<keyword evidence="2" id="KW-1185">Reference proteome</keyword>
<dbReference type="EMBL" id="CP092865">
    <property type="protein sequence ID" value="UYV64767.1"/>
    <property type="molecule type" value="Genomic_DNA"/>
</dbReference>